<evidence type="ECO:0000313" key="4">
    <source>
        <dbReference type="Proteomes" id="UP000320591"/>
    </source>
</evidence>
<reference evidence="3 4" key="1">
    <citation type="journal article" date="2019" name="Environ. Microbiol.">
        <title>The phytopathogenic nature of Dickeya aquatica 174/2 and the dynamic early evolution of Dickeya pathogenicity.</title>
        <authorList>
            <person name="Duprey A."/>
            <person name="Taib N."/>
            <person name="Leonard S."/>
            <person name="Garin T."/>
            <person name="Flandrois J.P."/>
            <person name="Nasser W."/>
            <person name="Brochier-Armanet C."/>
            <person name="Reverchon S."/>
        </authorList>
    </citation>
    <scope>NUCLEOTIDE SEQUENCE [LARGE SCALE GENOMIC DNA]</scope>
    <source>
        <strain evidence="3 4">NCPPB 569</strain>
    </source>
</reference>
<dbReference type="KEGG" id="dic:Dpoa569_0003237"/>
<dbReference type="OrthoDB" id="8018325at2"/>
<dbReference type="Pfam" id="PF22659">
    <property type="entry name" value="YycE-like_C"/>
    <property type="match status" value="1"/>
</dbReference>
<dbReference type="STRING" id="568768.GCA_000406125_00722"/>
<dbReference type="AlphaFoldDB" id="A0A5B8HQ88"/>
<feature type="region of interest" description="Disordered" evidence="1">
    <location>
        <begin position="129"/>
        <end position="149"/>
    </location>
</feature>
<organism evidence="3 4">
    <name type="scientific">Dickeya poaceiphila</name>
    <dbReference type="NCBI Taxonomy" id="568768"/>
    <lineage>
        <taxon>Bacteria</taxon>
        <taxon>Pseudomonadati</taxon>
        <taxon>Pseudomonadota</taxon>
        <taxon>Gammaproteobacteria</taxon>
        <taxon>Enterobacterales</taxon>
        <taxon>Pectobacteriaceae</taxon>
        <taxon>Dickeya</taxon>
    </lineage>
</organism>
<dbReference type="CDD" id="cd06587">
    <property type="entry name" value="VOC"/>
    <property type="match status" value="1"/>
</dbReference>
<gene>
    <name evidence="3" type="ORF">Dpoa569_0003237</name>
</gene>
<dbReference type="InterPro" id="IPR058997">
    <property type="entry name" value="YycE-like_C"/>
</dbReference>
<accession>A0A5B8HQ88</accession>
<evidence type="ECO:0000256" key="1">
    <source>
        <dbReference type="SAM" id="MobiDB-lite"/>
    </source>
</evidence>
<dbReference type="PROSITE" id="PS51819">
    <property type="entry name" value="VOC"/>
    <property type="match status" value="1"/>
</dbReference>
<dbReference type="InterPro" id="IPR058998">
    <property type="entry name" value="YycE-like_N"/>
</dbReference>
<dbReference type="Pfam" id="PF22658">
    <property type="entry name" value="YycE-like_N"/>
    <property type="match status" value="1"/>
</dbReference>
<dbReference type="RefSeq" id="WP_050569392.1">
    <property type="nucleotide sequence ID" value="NZ_CM001975.1"/>
</dbReference>
<evidence type="ECO:0000259" key="2">
    <source>
        <dbReference type="PROSITE" id="PS51819"/>
    </source>
</evidence>
<protein>
    <submittedName>
        <fullName evidence="3">VOC family protein</fullName>
    </submittedName>
</protein>
<dbReference type="Proteomes" id="UP000320591">
    <property type="component" value="Chromosome"/>
</dbReference>
<evidence type="ECO:0000313" key="3">
    <source>
        <dbReference type="EMBL" id="QDX31245.1"/>
    </source>
</evidence>
<dbReference type="InterPro" id="IPR037523">
    <property type="entry name" value="VOC_core"/>
</dbReference>
<dbReference type="InterPro" id="IPR029068">
    <property type="entry name" value="Glyas_Bleomycin-R_OHBP_Dase"/>
</dbReference>
<sequence length="149" mass="16885">MTTLRVARPVTDLQRSEQMYCNGLGLQKVGSFAQHDGFSGVMLGRQGLAWHLEFTVCHAHPVMPAPTEDDLLVLYIADHDEWQASCHRMVQAGFSVVASFNPYWERQGKTFCDPDGYRVVLQQGRWPMPTNNKENSHVYHQPDIQRAAG</sequence>
<dbReference type="Gene3D" id="3.10.180.10">
    <property type="entry name" value="2,3-Dihydroxybiphenyl 1,2-Dioxygenase, domain 1"/>
    <property type="match status" value="1"/>
</dbReference>
<proteinExistence type="predicted"/>
<dbReference type="SUPFAM" id="SSF54593">
    <property type="entry name" value="Glyoxalase/Bleomycin resistance protein/Dihydroxybiphenyl dioxygenase"/>
    <property type="match status" value="1"/>
</dbReference>
<name>A0A5B8HQ88_9GAMM</name>
<feature type="domain" description="VOC" evidence="2">
    <location>
        <begin position="2"/>
        <end position="124"/>
    </location>
</feature>
<keyword evidence="4" id="KW-1185">Reference proteome</keyword>
<dbReference type="EMBL" id="CP042220">
    <property type="protein sequence ID" value="QDX31245.1"/>
    <property type="molecule type" value="Genomic_DNA"/>
</dbReference>